<dbReference type="Gene3D" id="4.10.1000.10">
    <property type="entry name" value="Zinc finger, CCCH-type"/>
    <property type="match status" value="2"/>
</dbReference>
<reference evidence="14" key="3">
    <citation type="submission" date="2020-06" db="EMBL/GenBank/DDBJ databases">
        <authorList>
            <person name="Studholme D.J."/>
        </authorList>
    </citation>
    <scope>NUCLEOTIDE SEQUENCE</scope>
    <source>
        <strain evidence="14">NZFS 3630</strain>
    </source>
</reference>
<keyword evidence="8" id="KW-0539">Nucleus</keyword>
<feature type="domain" description="C3H1-type" evidence="11">
    <location>
        <begin position="132"/>
        <end position="159"/>
    </location>
</feature>
<evidence type="ECO:0000313" key="16">
    <source>
        <dbReference type="Proteomes" id="UP000285624"/>
    </source>
</evidence>
<keyword evidence="5 9" id="KW-0863">Zinc-finger</keyword>
<feature type="zinc finger region" description="C3H1-type" evidence="9">
    <location>
        <begin position="193"/>
        <end position="221"/>
    </location>
</feature>
<feature type="zinc finger region" description="C3H1-type" evidence="9">
    <location>
        <begin position="73"/>
        <end position="100"/>
    </location>
</feature>
<dbReference type="Proteomes" id="UP000792063">
    <property type="component" value="Unassembled WGS sequence"/>
</dbReference>
<name>A0A3R7I217_9STRA</name>
<dbReference type="Pfam" id="PF22675">
    <property type="entry name" value="KH-I_KHDC4-BBP"/>
    <property type="match status" value="1"/>
</dbReference>
<feature type="region of interest" description="Disordered" evidence="10">
    <location>
        <begin position="754"/>
        <end position="786"/>
    </location>
</feature>
<accession>A0A3R7I217</accession>
<dbReference type="Pfam" id="PF10539">
    <property type="entry name" value="Dev_Cell_Death"/>
    <property type="match status" value="1"/>
</dbReference>
<dbReference type="STRING" id="325452.A0A3R7I217"/>
<feature type="compositionally biased region" description="Low complexity" evidence="10">
    <location>
        <begin position="637"/>
        <end position="650"/>
    </location>
</feature>
<dbReference type="EMBL" id="JPWU03000025">
    <property type="protein sequence ID" value="KAG2530869.1"/>
    <property type="molecule type" value="Genomic_DNA"/>
</dbReference>
<dbReference type="AlphaFoldDB" id="A0A3R7I217"/>
<dbReference type="Pfam" id="PF14608">
    <property type="entry name" value="zf-CCCH_2"/>
    <property type="match status" value="3"/>
</dbReference>
<dbReference type="GO" id="GO:0006397">
    <property type="term" value="P:mRNA processing"/>
    <property type="evidence" value="ECO:0007669"/>
    <property type="project" value="UniProtKB-KW"/>
</dbReference>
<reference evidence="15 16" key="2">
    <citation type="submission" date="2018-07" db="EMBL/GenBank/DDBJ databases">
        <title>Genome sequencing of oomycete isolates from Chile give support for New Zealand origin for Phytophthora kernoviae and make available the first Nothophytophthora sp. genome.</title>
        <authorList>
            <person name="Studholme D.J."/>
            <person name="Sanfuentes E."/>
            <person name="Panda P."/>
            <person name="Hill R."/>
            <person name="Sambles C."/>
            <person name="Grant M."/>
            <person name="Williams N.M."/>
            <person name="Mcdougal R.L."/>
        </authorList>
    </citation>
    <scope>NUCLEOTIDE SEQUENCE [LARGE SCALE GENOMIC DNA]</scope>
    <source>
        <strain evidence="15">Chile4</strain>
    </source>
</reference>
<dbReference type="Gene3D" id="3.30.1370.10">
    <property type="entry name" value="K Homology domain, type 1"/>
    <property type="match status" value="1"/>
</dbReference>
<evidence type="ECO:0000256" key="10">
    <source>
        <dbReference type="SAM" id="MobiDB-lite"/>
    </source>
</evidence>
<feature type="domain" description="C3H1-type" evidence="11">
    <location>
        <begin position="73"/>
        <end position="100"/>
    </location>
</feature>
<feature type="domain" description="C3H1-type" evidence="11">
    <location>
        <begin position="193"/>
        <end position="221"/>
    </location>
</feature>
<feature type="domain" description="YTH" evidence="12">
    <location>
        <begin position="274"/>
        <end position="414"/>
    </location>
</feature>
<dbReference type="GO" id="GO:0051252">
    <property type="term" value="P:regulation of RNA metabolic process"/>
    <property type="evidence" value="ECO:0007669"/>
    <property type="project" value="UniProtKB-ARBA"/>
</dbReference>
<evidence type="ECO:0000259" key="11">
    <source>
        <dbReference type="PROSITE" id="PS50103"/>
    </source>
</evidence>
<evidence type="ECO:0000256" key="8">
    <source>
        <dbReference type="ARBA" id="ARBA00023242"/>
    </source>
</evidence>
<gene>
    <name evidence="15" type="ORF">BBO99_00000215</name>
    <name evidence="14" type="ORF">JM18_001319</name>
</gene>
<sequence length="786" mass="85502">MIMKKLHEKAQVGNMVLGLLLRDEEERRLSFDFEMLLPEDGDDRMDGGERRNGAVVGVGGATFGNTGAKKDFKRGTVVCRHWLRALCMKGDNCEFLHQVNYFTLLYDMSKMPECRWGMECQVPECPFRHVPDEERVECAFYKQGFCSHGSSCRYRHIKLAREECPETADFALQSKVADEENVKRRKAQPVNEFFKIAICKHWEKMGSCPFNDECHFAHGEKELRPFPKGEQEKAAGGRKHGAEHHGGGGFNGGPEQMQHHGPPGPQLPDDGKSAKYFLVQSASYLNLAHSVHFNRWAVPEAVLQQIKMASETTDEVFLFFTVGPSKHFQGVAQLVQGAMANLSGSAGVDLSAGIVPYEEGKSEWTGAFSIEWLRICECPWERLAQFENKQLAVPECPNGHELEADMGHALMRLLFNQAQIQLHYRSVEDEPKLPGGAEELANRRREAAESLFGAPGGAAPGFGGPGPRWKVSQPGFVFTCTTATIDECFGRMLFGLEKDHEALAQQHVVPGTPLFLLNLSDQHILGTFEAVSPAIANLMPGAFCHGPQMPSPFPVQARFAVMLNGPALPSSDPEIKQIIGDSGLNVGPLSLEMTQQLGDVFAERCGAAFPPPNGPGPRMGPGGPEHAFRGKPGPNGPTGSSAGPGANGSSDPNAPAFLEKLVVGIENDNDFGVTRRIIGPAGSNMKRISVEAGGNAKIRVRGRGSGSKEGGQEEADEPLMVLVSAENERSFRIACSLTGELLAAIHHDYRVFQQRGGPPQHFRGGDGGFSGPPQRGPQHFGGGRGR</sequence>
<comment type="subcellular location">
    <subcellularLocation>
        <location evidence="1">Nucleus</location>
    </subcellularLocation>
</comment>
<dbReference type="InterPro" id="IPR055256">
    <property type="entry name" value="KH_1_KHDC4/BBP-like"/>
</dbReference>
<evidence type="ECO:0000313" key="15">
    <source>
        <dbReference type="EMBL" id="RLN85731.1"/>
    </source>
</evidence>
<dbReference type="CDD" id="cd22386">
    <property type="entry name" value="KH-I_KHDC4_rpt2"/>
    <property type="match status" value="1"/>
</dbReference>
<evidence type="ECO:0000313" key="14">
    <source>
        <dbReference type="EMBL" id="KAG2530869.1"/>
    </source>
</evidence>
<evidence type="ECO:0008006" key="17">
    <source>
        <dbReference type="Google" id="ProtNLM"/>
    </source>
</evidence>
<dbReference type="Gene3D" id="3.10.590.10">
    <property type="entry name" value="ph1033 like domains"/>
    <property type="match status" value="1"/>
</dbReference>
<dbReference type="InterPro" id="IPR013989">
    <property type="entry name" value="Dev_and_cell_death_domain"/>
</dbReference>
<dbReference type="GO" id="GO:0005634">
    <property type="term" value="C:nucleus"/>
    <property type="evidence" value="ECO:0007669"/>
    <property type="project" value="UniProtKB-SubCell"/>
</dbReference>
<evidence type="ECO:0000256" key="7">
    <source>
        <dbReference type="ARBA" id="ARBA00022884"/>
    </source>
</evidence>
<dbReference type="PROSITE" id="PS50882">
    <property type="entry name" value="YTH"/>
    <property type="match status" value="1"/>
</dbReference>
<evidence type="ECO:0000256" key="4">
    <source>
        <dbReference type="ARBA" id="ARBA00022737"/>
    </source>
</evidence>
<dbReference type="InterPro" id="IPR000571">
    <property type="entry name" value="Znf_CCCH"/>
</dbReference>
<feature type="domain" description="DCD" evidence="13">
    <location>
        <begin position="471"/>
        <end position="603"/>
    </location>
</feature>
<dbReference type="InterPro" id="IPR036612">
    <property type="entry name" value="KH_dom_type_1_sf"/>
</dbReference>
<dbReference type="InterPro" id="IPR007275">
    <property type="entry name" value="YTH_domain"/>
</dbReference>
<dbReference type="InterPro" id="IPR036855">
    <property type="entry name" value="Znf_CCCH_sf"/>
</dbReference>
<dbReference type="GO" id="GO:0008270">
    <property type="term" value="F:zinc ion binding"/>
    <property type="evidence" value="ECO:0007669"/>
    <property type="project" value="UniProtKB-KW"/>
</dbReference>
<keyword evidence="4" id="KW-0677">Repeat</keyword>
<dbReference type="PANTHER" id="PTHR23102:SF24">
    <property type="entry name" value="CLEAVAGE AND POLYADENYLATION SPECIFICITY FACTOR SUBUNIT 4"/>
    <property type="match status" value="1"/>
</dbReference>
<dbReference type="Proteomes" id="UP000285624">
    <property type="component" value="Unassembled WGS sequence"/>
</dbReference>
<feature type="compositionally biased region" description="Basic and acidic residues" evidence="10">
    <location>
        <begin position="223"/>
        <end position="235"/>
    </location>
</feature>
<proteinExistence type="predicted"/>
<evidence type="ECO:0000256" key="5">
    <source>
        <dbReference type="ARBA" id="ARBA00022771"/>
    </source>
</evidence>
<keyword evidence="2" id="KW-0507">mRNA processing</keyword>
<evidence type="ECO:0000256" key="9">
    <source>
        <dbReference type="PROSITE-ProRule" id="PRU00723"/>
    </source>
</evidence>
<dbReference type="PROSITE" id="PS50103">
    <property type="entry name" value="ZF_C3H1"/>
    <property type="match status" value="3"/>
</dbReference>
<dbReference type="SMART" id="SM00356">
    <property type="entry name" value="ZnF_C3H1"/>
    <property type="match status" value="4"/>
</dbReference>
<keyword evidence="16" id="KW-1185">Reference proteome</keyword>
<dbReference type="PANTHER" id="PTHR23102">
    <property type="entry name" value="CLEAVAGE AND POLYADENYLATION SPECIFICITY FACTOR SUBUNIT 4-RELATED"/>
    <property type="match status" value="1"/>
</dbReference>
<evidence type="ECO:0000256" key="6">
    <source>
        <dbReference type="ARBA" id="ARBA00022833"/>
    </source>
</evidence>
<keyword evidence="6 9" id="KW-0862">Zinc</keyword>
<evidence type="ECO:0000256" key="2">
    <source>
        <dbReference type="ARBA" id="ARBA00022664"/>
    </source>
</evidence>
<evidence type="ECO:0000256" key="1">
    <source>
        <dbReference type="ARBA" id="ARBA00004123"/>
    </source>
</evidence>
<feature type="region of interest" description="Disordered" evidence="10">
    <location>
        <begin position="605"/>
        <end position="654"/>
    </location>
</feature>
<organism evidence="15 16">
    <name type="scientific">Phytophthora kernoviae</name>
    <dbReference type="NCBI Taxonomy" id="325452"/>
    <lineage>
        <taxon>Eukaryota</taxon>
        <taxon>Sar</taxon>
        <taxon>Stramenopiles</taxon>
        <taxon>Oomycota</taxon>
        <taxon>Peronosporomycetes</taxon>
        <taxon>Peronosporales</taxon>
        <taxon>Peronosporaceae</taxon>
        <taxon>Phytophthora</taxon>
    </lineage>
</organism>
<dbReference type="SUPFAM" id="SSF90229">
    <property type="entry name" value="CCCH zinc finger"/>
    <property type="match status" value="3"/>
</dbReference>
<dbReference type="CDD" id="cd21134">
    <property type="entry name" value="YTH"/>
    <property type="match status" value="1"/>
</dbReference>
<keyword evidence="3 9" id="KW-0479">Metal-binding</keyword>
<reference evidence="14" key="1">
    <citation type="journal article" date="2015" name="Genom Data">
        <title>Genome sequences of six Phytophthora species associated with forests in New Zealand.</title>
        <authorList>
            <person name="Studholme D.J."/>
            <person name="McDougal R.L."/>
            <person name="Sambles C."/>
            <person name="Hansen E."/>
            <person name="Hardy G."/>
            <person name="Grant M."/>
            <person name="Ganley R.J."/>
            <person name="Williams N.M."/>
        </authorList>
    </citation>
    <scope>NUCLEOTIDE SEQUENCE</scope>
    <source>
        <strain evidence="14">NZFS 3630</strain>
    </source>
</reference>
<dbReference type="Pfam" id="PF00642">
    <property type="entry name" value="zf-CCCH"/>
    <property type="match status" value="1"/>
</dbReference>
<feature type="region of interest" description="Disordered" evidence="10">
    <location>
        <begin position="223"/>
        <end position="272"/>
    </location>
</feature>
<dbReference type="FunFam" id="4.10.1000.10:FF:000003">
    <property type="entry name" value="Zinc finger CCCH domain-containing protein"/>
    <property type="match status" value="1"/>
</dbReference>
<dbReference type="PROSITE" id="PS51222">
    <property type="entry name" value="DCD"/>
    <property type="match status" value="1"/>
</dbReference>
<comment type="caution">
    <text evidence="15">The sequence shown here is derived from an EMBL/GenBank/DDBJ whole genome shotgun (WGS) entry which is preliminary data.</text>
</comment>
<protein>
    <recommendedName>
        <fullName evidence="17">Cleavage and polyadenylation specificity factor subunit 4</fullName>
    </recommendedName>
</protein>
<evidence type="ECO:0000259" key="12">
    <source>
        <dbReference type="PROSITE" id="PS50882"/>
    </source>
</evidence>
<dbReference type="Pfam" id="PF04146">
    <property type="entry name" value="YTH"/>
    <property type="match status" value="1"/>
</dbReference>
<evidence type="ECO:0000259" key="13">
    <source>
        <dbReference type="PROSITE" id="PS51222"/>
    </source>
</evidence>
<dbReference type="EMBL" id="MBDN02000005">
    <property type="protein sequence ID" value="RLN85731.1"/>
    <property type="molecule type" value="Genomic_DNA"/>
</dbReference>
<dbReference type="SMART" id="SM00767">
    <property type="entry name" value="DCD"/>
    <property type="match status" value="1"/>
</dbReference>
<dbReference type="GO" id="GO:0010468">
    <property type="term" value="P:regulation of gene expression"/>
    <property type="evidence" value="ECO:0007669"/>
    <property type="project" value="UniProtKB-ARBA"/>
</dbReference>
<keyword evidence="7" id="KW-0694">RNA-binding</keyword>
<evidence type="ECO:0000256" key="3">
    <source>
        <dbReference type="ARBA" id="ARBA00022723"/>
    </source>
</evidence>
<dbReference type="GO" id="GO:0003723">
    <property type="term" value="F:RNA binding"/>
    <property type="evidence" value="ECO:0007669"/>
    <property type="project" value="UniProtKB-KW"/>
</dbReference>
<feature type="zinc finger region" description="C3H1-type" evidence="9">
    <location>
        <begin position="132"/>
        <end position="159"/>
    </location>
</feature>
<dbReference type="SUPFAM" id="SSF54791">
    <property type="entry name" value="Eukaryotic type KH-domain (KH-domain type I)"/>
    <property type="match status" value="1"/>
</dbReference>
<dbReference type="InterPro" id="IPR045348">
    <property type="entry name" value="CPSF4/Yth1"/>
</dbReference>
<dbReference type="InterPro" id="IPR047889">
    <property type="entry name" value="KHDC4_KH-I_second"/>
</dbReference>